<dbReference type="EMBL" id="AP019307">
    <property type="protein sequence ID" value="BBH17188.1"/>
    <property type="molecule type" value="Genomic_DNA"/>
</dbReference>
<proteinExistence type="predicted"/>
<evidence type="ECO:0000313" key="1">
    <source>
        <dbReference type="EMBL" id="BBH17188.1"/>
    </source>
</evidence>
<protein>
    <submittedName>
        <fullName evidence="1">Uncharacterized protein</fullName>
    </submittedName>
</protein>
<gene>
    <name evidence="1" type="ORF">Back2_14750</name>
</gene>
<keyword evidence="2" id="KW-1185">Reference proteome</keyword>
<reference evidence="1 2" key="1">
    <citation type="submission" date="2018-11" db="EMBL/GenBank/DDBJ databases">
        <title>Complete genome sequence of Nocardioides baekrokdamisoli strain KCTC 39748.</title>
        <authorList>
            <person name="Kang S.W."/>
            <person name="Lee K.C."/>
            <person name="Kim K.K."/>
            <person name="Kim J.S."/>
            <person name="Kim D.S."/>
            <person name="Ko S.H."/>
            <person name="Yang S.H."/>
            <person name="Shin Y.K."/>
            <person name="Lee J.S."/>
        </authorList>
    </citation>
    <scope>NUCLEOTIDE SEQUENCE [LARGE SCALE GENOMIC DNA]</scope>
    <source>
        <strain evidence="1 2">KCTC 39748</strain>
    </source>
</reference>
<dbReference type="Proteomes" id="UP000271573">
    <property type="component" value="Chromosome"/>
</dbReference>
<sequence length="120" mass="13667">MAKALITCKARSKQTGKRCGRHPVPFSLEAGSPLCHIHGGWAPSMVIKTDAAFDHYLRFGAEHWEPPWLRNTKIRAKLRSDDRRSARWLKKHAPELAAGAKALPPIPYVEAEEWDWSDVW</sequence>
<organism evidence="1 2">
    <name type="scientific">Nocardioides baekrokdamisoli</name>
    <dbReference type="NCBI Taxonomy" id="1804624"/>
    <lineage>
        <taxon>Bacteria</taxon>
        <taxon>Bacillati</taxon>
        <taxon>Actinomycetota</taxon>
        <taxon>Actinomycetes</taxon>
        <taxon>Propionibacteriales</taxon>
        <taxon>Nocardioidaceae</taxon>
        <taxon>Nocardioides</taxon>
    </lineage>
</organism>
<evidence type="ECO:0000313" key="2">
    <source>
        <dbReference type="Proteomes" id="UP000271573"/>
    </source>
</evidence>
<accession>A0A3G9J0M5</accession>
<dbReference type="AlphaFoldDB" id="A0A3G9J0M5"/>
<name>A0A3G9J0M5_9ACTN</name>
<dbReference type="KEGG" id="nbe:Back2_14750"/>